<name>A0ABW0IZ74_9HYPH</name>
<gene>
    <name evidence="2" type="ORF">ACFPOB_29230</name>
</gene>
<dbReference type="PANTHER" id="PTHR35004">
    <property type="entry name" value="TRANSPOSASE RV3428C-RELATED"/>
    <property type="match status" value="1"/>
</dbReference>
<feature type="non-terminal residue" evidence="2">
    <location>
        <position position="1"/>
    </location>
</feature>
<feature type="domain" description="Transposase for insertion sequence element IS21-like C-terminal" evidence="1">
    <location>
        <begin position="149"/>
        <end position="199"/>
    </location>
</feature>
<dbReference type="Pfam" id="PF22483">
    <property type="entry name" value="Mu-transpos_C_2"/>
    <property type="match status" value="1"/>
</dbReference>
<dbReference type="Proteomes" id="UP001596053">
    <property type="component" value="Unassembled WGS sequence"/>
</dbReference>
<accession>A0ABW0IZ74</accession>
<proteinExistence type="predicted"/>
<evidence type="ECO:0000313" key="2">
    <source>
        <dbReference type="EMBL" id="MFC5423628.1"/>
    </source>
</evidence>
<evidence type="ECO:0000259" key="1">
    <source>
        <dbReference type="Pfam" id="PF22483"/>
    </source>
</evidence>
<dbReference type="InterPro" id="IPR054353">
    <property type="entry name" value="IstA-like_C"/>
</dbReference>
<sequence length="199" mass="22005">DLPQSDGCFVKAYPRETTEAFLDGHVSAFGFFGGVPLSILYDNTRIAVAKICGDGRRERTRAFTELVSHYLFRDRFGRPGKGNDKGKVEGLVKHARSNFLTPIPVAASFAELNVMLAERCRRRQGERAGRHAKTIGERLVADLEALRSLPAVPLEPCEKRGGRVSSTALVRYRSNDYSVPTAYGFQDVVAKGFVEEVVI</sequence>
<organism evidence="2 3">
    <name type="scientific">Bosea eneae</name>
    <dbReference type="NCBI Taxonomy" id="151454"/>
    <lineage>
        <taxon>Bacteria</taxon>
        <taxon>Pseudomonadati</taxon>
        <taxon>Pseudomonadota</taxon>
        <taxon>Alphaproteobacteria</taxon>
        <taxon>Hyphomicrobiales</taxon>
        <taxon>Boseaceae</taxon>
        <taxon>Bosea</taxon>
    </lineage>
</organism>
<comment type="caution">
    <text evidence="2">The sequence shown here is derived from an EMBL/GenBank/DDBJ whole genome shotgun (WGS) entry which is preliminary data.</text>
</comment>
<reference evidence="3" key="1">
    <citation type="journal article" date="2019" name="Int. J. Syst. Evol. Microbiol.">
        <title>The Global Catalogue of Microorganisms (GCM) 10K type strain sequencing project: providing services to taxonomists for standard genome sequencing and annotation.</title>
        <authorList>
            <consortium name="The Broad Institute Genomics Platform"/>
            <consortium name="The Broad Institute Genome Sequencing Center for Infectious Disease"/>
            <person name="Wu L."/>
            <person name="Ma J."/>
        </authorList>
    </citation>
    <scope>NUCLEOTIDE SEQUENCE [LARGE SCALE GENOMIC DNA]</scope>
    <source>
        <strain evidence="3">NCAIM B.01391</strain>
    </source>
</reference>
<evidence type="ECO:0000313" key="3">
    <source>
        <dbReference type="Proteomes" id="UP001596053"/>
    </source>
</evidence>
<dbReference type="EMBL" id="JBHSLW010000083">
    <property type="protein sequence ID" value="MFC5423628.1"/>
    <property type="molecule type" value="Genomic_DNA"/>
</dbReference>
<keyword evidence="3" id="KW-1185">Reference proteome</keyword>
<dbReference type="PANTHER" id="PTHR35004:SF7">
    <property type="entry name" value="INTEGRASE PROTEIN"/>
    <property type="match status" value="1"/>
</dbReference>
<dbReference type="RefSeq" id="WP_417281758.1">
    <property type="nucleotide sequence ID" value="NZ_JBHSLW010000083.1"/>
</dbReference>
<feature type="non-terminal residue" evidence="2">
    <location>
        <position position="199"/>
    </location>
</feature>
<protein>
    <submittedName>
        <fullName evidence="2">IS21 family transposase</fullName>
    </submittedName>
</protein>